<evidence type="ECO:0000313" key="3">
    <source>
        <dbReference type="EMBL" id="PNS15084.1"/>
    </source>
</evidence>
<gene>
    <name evidence="3" type="ORF">CAC42_2313</name>
</gene>
<dbReference type="AlphaFoldDB" id="A0A2K1QIT3"/>
<evidence type="ECO:0000259" key="2">
    <source>
        <dbReference type="Pfam" id="PF25484"/>
    </source>
</evidence>
<sequence length="189" mass="20663">MHLLQLLITTFAFVGFSTAALNTTRSFKLMTKVKPGKSNKKQFNGLYLSAYHSGAGLNDAVLVKGKASGIRGFFNQTELDRPNGKPYFSLEFDLGNDFPYAAQIGYGAYDAWVSMEINAGDKQSYGAYFFNKAGLQFDASPAVNGSSGFGGWLVCNWARGVPQLFMRQAGYNKTLTSNCADVNLVPQYI</sequence>
<keyword evidence="1" id="KW-0732">Signal</keyword>
<feature type="domain" description="DUF7907" evidence="2">
    <location>
        <begin position="25"/>
        <end position="188"/>
    </location>
</feature>
<accession>A0A2K1QIT3</accession>
<comment type="caution">
    <text evidence="3">The sequence shown here is derived from an EMBL/GenBank/DDBJ whole genome shotgun (WGS) entry which is preliminary data.</text>
</comment>
<reference evidence="3 4" key="1">
    <citation type="submission" date="2017-06" db="EMBL/GenBank/DDBJ databases">
        <title>Draft genome sequence of a variant of Elsinoe murrayae.</title>
        <authorList>
            <person name="Cheng Q."/>
        </authorList>
    </citation>
    <scope>NUCLEOTIDE SEQUENCE [LARGE SCALE GENOMIC DNA]</scope>
    <source>
        <strain evidence="3 4">CQ-2017a</strain>
    </source>
</reference>
<dbReference type="STRING" id="2082308.A0A2K1QIT3"/>
<evidence type="ECO:0000313" key="4">
    <source>
        <dbReference type="Proteomes" id="UP000243797"/>
    </source>
</evidence>
<dbReference type="Pfam" id="PF25484">
    <property type="entry name" value="DUF7907"/>
    <property type="match status" value="1"/>
</dbReference>
<dbReference type="EMBL" id="NKHZ01000081">
    <property type="protein sequence ID" value="PNS15084.1"/>
    <property type="molecule type" value="Genomic_DNA"/>
</dbReference>
<name>A0A2K1QIT3_9PEZI</name>
<dbReference type="OrthoDB" id="3518533at2759"/>
<proteinExistence type="predicted"/>
<feature type="chain" id="PRO_5014317648" description="DUF7907 domain-containing protein" evidence="1">
    <location>
        <begin position="20"/>
        <end position="189"/>
    </location>
</feature>
<protein>
    <recommendedName>
        <fullName evidence="2">DUF7907 domain-containing protein</fullName>
    </recommendedName>
</protein>
<dbReference type="InterPro" id="IPR057229">
    <property type="entry name" value="DUF7907"/>
</dbReference>
<dbReference type="InParanoid" id="A0A2K1QIT3"/>
<feature type="signal peptide" evidence="1">
    <location>
        <begin position="1"/>
        <end position="19"/>
    </location>
</feature>
<keyword evidence="4" id="KW-1185">Reference proteome</keyword>
<evidence type="ECO:0000256" key="1">
    <source>
        <dbReference type="SAM" id="SignalP"/>
    </source>
</evidence>
<organism evidence="3 4">
    <name type="scientific">Sphaceloma murrayae</name>
    <dbReference type="NCBI Taxonomy" id="2082308"/>
    <lineage>
        <taxon>Eukaryota</taxon>
        <taxon>Fungi</taxon>
        <taxon>Dikarya</taxon>
        <taxon>Ascomycota</taxon>
        <taxon>Pezizomycotina</taxon>
        <taxon>Dothideomycetes</taxon>
        <taxon>Dothideomycetidae</taxon>
        <taxon>Myriangiales</taxon>
        <taxon>Elsinoaceae</taxon>
        <taxon>Sphaceloma</taxon>
    </lineage>
</organism>
<dbReference type="Proteomes" id="UP000243797">
    <property type="component" value="Unassembled WGS sequence"/>
</dbReference>